<dbReference type="PANTHER" id="PTHR23111">
    <property type="entry name" value="ZINC FINGER PROTEIN"/>
    <property type="match status" value="1"/>
</dbReference>
<reference evidence="2 3" key="1">
    <citation type="submission" date="2018-04" db="EMBL/GenBank/DDBJ databases">
        <authorList>
            <person name="Vogel A."/>
        </authorList>
    </citation>
    <scope>NUCLEOTIDE SEQUENCE [LARGE SCALE GENOMIC DNA]</scope>
</reference>
<dbReference type="AlphaFoldDB" id="A0A484N8Y1"/>
<evidence type="ECO:0000256" key="1">
    <source>
        <dbReference type="SAM" id="Coils"/>
    </source>
</evidence>
<accession>A0A484N8Y1</accession>
<gene>
    <name evidence="2" type="ORF">CCAM_LOCUS39358</name>
</gene>
<protein>
    <submittedName>
        <fullName evidence="2">Uncharacterized protein</fullName>
    </submittedName>
</protein>
<dbReference type="OrthoDB" id="1284616at2759"/>
<keyword evidence="1" id="KW-0175">Coiled coil</keyword>
<evidence type="ECO:0000313" key="2">
    <source>
        <dbReference type="EMBL" id="VFQ97582.1"/>
    </source>
</evidence>
<proteinExistence type="predicted"/>
<dbReference type="GO" id="GO:0005737">
    <property type="term" value="C:cytoplasm"/>
    <property type="evidence" value="ECO:0007669"/>
    <property type="project" value="TreeGrafter"/>
</dbReference>
<organism evidence="2 3">
    <name type="scientific">Cuscuta campestris</name>
    <dbReference type="NCBI Taxonomy" id="132261"/>
    <lineage>
        <taxon>Eukaryota</taxon>
        <taxon>Viridiplantae</taxon>
        <taxon>Streptophyta</taxon>
        <taxon>Embryophyta</taxon>
        <taxon>Tracheophyta</taxon>
        <taxon>Spermatophyta</taxon>
        <taxon>Magnoliopsida</taxon>
        <taxon>eudicotyledons</taxon>
        <taxon>Gunneridae</taxon>
        <taxon>Pentapetalae</taxon>
        <taxon>asterids</taxon>
        <taxon>lamiids</taxon>
        <taxon>Solanales</taxon>
        <taxon>Convolvulaceae</taxon>
        <taxon>Cuscuteae</taxon>
        <taxon>Cuscuta</taxon>
        <taxon>Cuscuta subgen. Grammica</taxon>
        <taxon>Cuscuta sect. Cleistogrammica</taxon>
    </lineage>
</organism>
<dbReference type="GO" id="GO:0003729">
    <property type="term" value="F:mRNA binding"/>
    <property type="evidence" value="ECO:0007669"/>
    <property type="project" value="TreeGrafter"/>
</dbReference>
<dbReference type="PANTHER" id="PTHR23111:SF24">
    <property type="entry name" value="OS01G0203300 PROTEIN"/>
    <property type="match status" value="1"/>
</dbReference>
<dbReference type="EMBL" id="OOIL02006555">
    <property type="protein sequence ID" value="VFQ97582.1"/>
    <property type="molecule type" value="Genomic_DNA"/>
</dbReference>
<evidence type="ECO:0000313" key="3">
    <source>
        <dbReference type="Proteomes" id="UP000595140"/>
    </source>
</evidence>
<feature type="coiled-coil region" evidence="1">
    <location>
        <begin position="95"/>
        <end position="122"/>
    </location>
</feature>
<sequence length="365" mass="41807">MAFLRSSRSQSLSSAVQKLRSHSAPSNVGRISRLPEIHRRSISFSSLFRTKIDSDSDKVDVVAEEQKNKKPLDIFYREAVGIAQDLSHGGDAEVSHHARCELTDLEEEVRALQEKRDIAMQEKIERRKMEIHKVSKKDDDSGNQSKVYNLHKLFVNVPSKSSKAPAVKNPVVGKKLSPEMAELVTHLYEEGYFKDANFVNHKELDITCFEQSYAWEYIKHAVRKFAEDKQEIAKWLSAEDLKKVALFGCPSVVKKDVYSAKLLRRFFKIQEDTVCGKCALRDSCKFENKTMWRGNEAKQLYLHHVTRIIALYASEPVPRELVLTPEVKESVNRLLREVVNLSKTCCAKRDSDDVGIPTTPNYVWH</sequence>
<keyword evidence="3" id="KW-1185">Reference proteome</keyword>
<dbReference type="Proteomes" id="UP000595140">
    <property type="component" value="Unassembled WGS sequence"/>
</dbReference>
<name>A0A484N8Y1_9ASTE</name>